<gene>
    <name evidence="1" type="ORF">BV22DRAFT_909052</name>
</gene>
<dbReference type="EMBL" id="MU266786">
    <property type="protein sequence ID" value="KAH7918448.1"/>
    <property type="molecule type" value="Genomic_DNA"/>
</dbReference>
<evidence type="ECO:0000313" key="2">
    <source>
        <dbReference type="Proteomes" id="UP000790709"/>
    </source>
</evidence>
<dbReference type="Proteomes" id="UP000790709">
    <property type="component" value="Unassembled WGS sequence"/>
</dbReference>
<accession>A0ACB8B0S8</accession>
<organism evidence="1 2">
    <name type="scientific">Leucogyrophana mollusca</name>
    <dbReference type="NCBI Taxonomy" id="85980"/>
    <lineage>
        <taxon>Eukaryota</taxon>
        <taxon>Fungi</taxon>
        <taxon>Dikarya</taxon>
        <taxon>Basidiomycota</taxon>
        <taxon>Agaricomycotina</taxon>
        <taxon>Agaricomycetes</taxon>
        <taxon>Agaricomycetidae</taxon>
        <taxon>Boletales</taxon>
        <taxon>Boletales incertae sedis</taxon>
        <taxon>Leucogyrophana</taxon>
    </lineage>
</organism>
<evidence type="ECO:0000313" key="1">
    <source>
        <dbReference type="EMBL" id="KAH7918448.1"/>
    </source>
</evidence>
<comment type="caution">
    <text evidence="1">The sequence shown here is derived from an EMBL/GenBank/DDBJ whole genome shotgun (WGS) entry which is preliminary data.</text>
</comment>
<keyword evidence="2" id="KW-1185">Reference proteome</keyword>
<reference evidence="1" key="1">
    <citation type="journal article" date="2021" name="New Phytol.">
        <title>Evolutionary innovations through gain and loss of genes in the ectomycorrhizal Boletales.</title>
        <authorList>
            <person name="Wu G."/>
            <person name="Miyauchi S."/>
            <person name="Morin E."/>
            <person name="Kuo A."/>
            <person name="Drula E."/>
            <person name="Varga T."/>
            <person name="Kohler A."/>
            <person name="Feng B."/>
            <person name="Cao Y."/>
            <person name="Lipzen A."/>
            <person name="Daum C."/>
            <person name="Hundley H."/>
            <person name="Pangilinan J."/>
            <person name="Johnson J."/>
            <person name="Barry K."/>
            <person name="LaButti K."/>
            <person name="Ng V."/>
            <person name="Ahrendt S."/>
            <person name="Min B."/>
            <person name="Choi I.G."/>
            <person name="Park H."/>
            <person name="Plett J.M."/>
            <person name="Magnuson J."/>
            <person name="Spatafora J.W."/>
            <person name="Nagy L.G."/>
            <person name="Henrissat B."/>
            <person name="Grigoriev I.V."/>
            <person name="Yang Z.L."/>
            <person name="Xu J."/>
            <person name="Martin F.M."/>
        </authorList>
    </citation>
    <scope>NUCLEOTIDE SEQUENCE</scope>
    <source>
        <strain evidence="1">KUC20120723A-06</strain>
    </source>
</reference>
<proteinExistence type="predicted"/>
<sequence length="200" mass="22310">MSLTGFVTRPSHPAWLRFVAPTGFASRPSPGFASLRVPSPRLCFMSLARALLHGPSPRCGSAPIPGLYCTTLATALLPRPSQLCSKSPPWCGNQSFPSVASPIQAICWCPSALFQVLISGVTTRPFPRRGLAPHTQRGCTTLALTLLRVPHPRRGYTSLRPHPRLRSRLPRRLYFAPPPRRRRCNTHLRPQHRSFQVLRR</sequence>
<protein>
    <submittedName>
        <fullName evidence="1">Uncharacterized protein</fullName>
    </submittedName>
</protein>
<name>A0ACB8B0S8_9AGAM</name>